<dbReference type="SMART" id="SM00267">
    <property type="entry name" value="GGDEF"/>
    <property type="match status" value="1"/>
</dbReference>
<name>A0A222FLQ4_9GAMM</name>
<dbReference type="InterPro" id="IPR011006">
    <property type="entry name" value="CheY-like_superfamily"/>
</dbReference>
<comment type="catalytic activity">
    <reaction evidence="3">
        <text>2 GTP = 3',3'-c-di-GMP + 2 diphosphate</text>
        <dbReference type="Rhea" id="RHEA:24898"/>
        <dbReference type="ChEBI" id="CHEBI:33019"/>
        <dbReference type="ChEBI" id="CHEBI:37565"/>
        <dbReference type="ChEBI" id="CHEBI:58805"/>
        <dbReference type="EC" id="2.7.7.65"/>
    </reaction>
</comment>
<dbReference type="FunFam" id="3.30.70.270:FF:000001">
    <property type="entry name" value="Diguanylate cyclase domain protein"/>
    <property type="match status" value="1"/>
</dbReference>
<dbReference type="OrthoDB" id="9812260at2"/>
<dbReference type="InterPro" id="IPR029787">
    <property type="entry name" value="Nucleotide_cyclase"/>
</dbReference>
<dbReference type="Pfam" id="PF00072">
    <property type="entry name" value="Response_reg"/>
    <property type="match status" value="1"/>
</dbReference>
<dbReference type="GO" id="GO:0005886">
    <property type="term" value="C:plasma membrane"/>
    <property type="evidence" value="ECO:0007669"/>
    <property type="project" value="TreeGrafter"/>
</dbReference>
<proteinExistence type="predicted"/>
<dbReference type="PANTHER" id="PTHR45138">
    <property type="entry name" value="REGULATORY COMPONENTS OF SENSORY TRANSDUCTION SYSTEM"/>
    <property type="match status" value="1"/>
</dbReference>
<dbReference type="InterPro" id="IPR000160">
    <property type="entry name" value="GGDEF_dom"/>
</dbReference>
<protein>
    <recommendedName>
        <fullName evidence="2">diguanylate cyclase</fullName>
        <ecNumber evidence="2">2.7.7.65</ecNumber>
    </recommendedName>
</protein>
<accession>A0A222FLQ4</accession>
<feature type="domain" description="Response regulatory" evidence="5">
    <location>
        <begin position="155"/>
        <end position="272"/>
    </location>
</feature>
<feature type="domain" description="GGDEF" evidence="6">
    <location>
        <begin position="312"/>
        <end position="441"/>
    </location>
</feature>
<dbReference type="Gene3D" id="3.40.50.2300">
    <property type="match status" value="2"/>
</dbReference>
<dbReference type="AlphaFoldDB" id="A0A222FLQ4"/>
<dbReference type="GO" id="GO:0052621">
    <property type="term" value="F:diguanylate cyclase activity"/>
    <property type="evidence" value="ECO:0007669"/>
    <property type="project" value="UniProtKB-EC"/>
</dbReference>
<organism evidence="7 8">
    <name type="scientific">Bacterioplanes sanyensis</name>
    <dbReference type="NCBI Taxonomy" id="1249553"/>
    <lineage>
        <taxon>Bacteria</taxon>
        <taxon>Pseudomonadati</taxon>
        <taxon>Pseudomonadota</taxon>
        <taxon>Gammaproteobacteria</taxon>
        <taxon>Oceanospirillales</taxon>
        <taxon>Oceanospirillaceae</taxon>
        <taxon>Bacterioplanes</taxon>
    </lineage>
</organism>
<dbReference type="InterPro" id="IPR043128">
    <property type="entry name" value="Rev_trsase/Diguanyl_cyclase"/>
</dbReference>
<dbReference type="SUPFAM" id="SSF55073">
    <property type="entry name" value="Nucleotide cyclase"/>
    <property type="match status" value="1"/>
</dbReference>
<dbReference type="KEGG" id="bsan:CHH28_15220"/>
<dbReference type="Proteomes" id="UP000202440">
    <property type="component" value="Chromosome"/>
</dbReference>
<keyword evidence="4" id="KW-0597">Phosphoprotein</keyword>
<gene>
    <name evidence="7" type="ORF">CHH28_15220</name>
</gene>
<sequence length="445" mass="48803">MEDKQSPCAQDTDLALPSLIHRSLATYNPELPLLVLAFGQQAMPPSLHQQLRAAGFSVKVVESISHLLVHKDNNACALLLNLDGMSEKQRQRLQRLASQDAQLPVIAFSADNQLPERLAAIRMGAVAFHPMPIRGAQVLHELKVLTERYEADPYNILIIEDQVSVASFYASTLEQAGFQANIISDPMADLMTYLNNNTPDLILLDLYLPSVTGQELAGIIRQQESLISVPIVFLSSEMSPQKQMQAMCTGGDAFLAKPVQPEDLLVAVESRVRRGRAVRNLVTTDPLTGVFNRREVLRRLAEELKRGQRFGSELCIAMVDLDHFKKINDVFGHAAGDQVIRHCAMMLSQQLQDSDLVGRLGGEEFLVLLPETPLEAACAALHQAARGIAQQPPLPTISYTFSVGVACNHPGDKPQDILNRADELMYQAKHGGRNAIVSEAKGAGD</sequence>
<dbReference type="PROSITE" id="PS50110">
    <property type="entry name" value="RESPONSE_REGULATORY"/>
    <property type="match status" value="1"/>
</dbReference>
<dbReference type="InterPro" id="IPR050469">
    <property type="entry name" value="Diguanylate_Cyclase"/>
</dbReference>
<dbReference type="NCBIfam" id="TIGR00254">
    <property type="entry name" value="GGDEF"/>
    <property type="match status" value="1"/>
</dbReference>
<dbReference type="SUPFAM" id="SSF52172">
    <property type="entry name" value="CheY-like"/>
    <property type="match status" value="2"/>
</dbReference>
<feature type="modified residue" description="4-aspartylphosphate" evidence="4">
    <location>
        <position position="205"/>
    </location>
</feature>
<evidence type="ECO:0000313" key="8">
    <source>
        <dbReference type="Proteomes" id="UP000202440"/>
    </source>
</evidence>
<dbReference type="PROSITE" id="PS50887">
    <property type="entry name" value="GGDEF"/>
    <property type="match status" value="1"/>
</dbReference>
<dbReference type="GO" id="GO:1902201">
    <property type="term" value="P:negative regulation of bacterial-type flagellum-dependent cell motility"/>
    <property type="evidence" value="ECO:0007669"/>
    <property type="project" value="TreeGrafter"/>
</dbReference>
<reference evidence="7 8" key="1">
    <citation type="submission" date="2017-07" db="EMBL/GenBank/DDBJ databases">
        <title>Annotated genome sequence of Bacterioplanes sanyensis isolated from Red Sea.</title>
        <authorList>
            <person name="Rehman Z.U."/>
        </authorList>
    </citation>
    <scope>NUCLEOTIDE SEQUENCE [LARGE SCALE GENOMIC DNA]</scope>
    <source>
        <strain evidence="7 8">NV9</strain>
    </source>
</reference>
<comment type="cofactor">
    <cofactor evidence="1">
        <name>Mg(2+)</name>
        <dbReference type="ChEBI" id="CHEBI:18420"/>
    </cofactor>
</comment>
<evidence type="ECO:0000259" key="6">
    <source>
        <dbReference type="PROSITE" id="PS50887"/>
    </source>
</evidence>
<evidence type="ECO:0000256" key="2">
    <source>
        <dbReference type="ARBA" id="ARBA00012528"/>
    </source>
</evidence>
<dbReference type="CDD" id="cd00156">
    <property type="entry name" value="REC"/>
    <property type="match status" value="1"/>
</dbReference>
<dbReference type="Pfam" id="PF00990">
    <property type="entry name" value="GGDEF"/>
    <property type="match status" value="1"/>
</dbReference>
<dbReference type="Gene3D" id="3.30.70.270">
    <property type="match status" value="1"/>
</dbReference>
<dbReference type="EC" id="2.7.7.65" evidence="2"/>
<evidence type="ECO:0000256" key="4">
    <source>
        <dbReference type="PROSITE-ProRule" id="PRU00169"/>
    </source>
</evidence>
<evidence type="ECO:0000256" key="3">
    <source>
        <dbReference type="ARBA" id="ARBA00034247"/>
    </source>
</evidence>
<dbReference type="InterPro" id="IPR001789">
    <property type="entry name" value="Sig_transdc_resp-reg_receiver"/>
</dbReference>
<dbReference type="GO" id="GO:0000160">
    <property type="term" value="P:phosphorelay signal transduction system"/>
    <property type="evidence" value="ECO:0007669"/>
    <property type="project" value="InterPro"/>
</dbReference>
<dbReference type="EMBL" id="CP022530">
    <property type="protein sequence ID" value="ASP39938.1"/>
    <property type="molecule type" value="Genomic_DNA"/>
</dbReference>
<dbReference type="PANTHER" id="PTHR45138:SF9">
    <property type="entry name" value="DIGUANYLATE CYCLASE DGCM-RELATED"/>
    <property type="match status" value="1"/>
</dbReference>
<evidence type="ECO:0000313" key="7">
    <source>
        <dbReference type="EMBL" id="ASP39938.1"/>
    </source>
</evidence>
<dbReference type="GO" id="GO:0043709">
    <property type="term" value="P:cell adhesion involved in single-species biofilm formation"/>
    <property type="evidence" value="ECO:0007669"/>
    <property type="project" value="TreeGrafter"/>
</dbReference>
<evidence type="ECO:0000259" key="5">
    <source>
        <dbReference type="PROSITE" id="PS50110"/>
    </source>
</evidence>
<dbReference type="SMART" id="SM00448">
    <property type="entry name" value="REC"/>
    <property type="match status" value="1"/>
</dbReference>
<evidence type="ECO:0000256" key="1">
    <source>
        <dbReference type="ARBA" id="ARBA00001946"/>
    </source>
</evidence>
<keyword evidence="8" id="KW-1185">Reference proteome</keyword>
<dbReference type="CDD" id="cd01949">
    <property type="entry name" value="GGDEF"/>
    <property type="match status" value="1"/>
</dbReference>